<gene>
    <name evidence="1" type="ORF">PVK06_043389</name>
</gene>
<dbReference type="Proteomes" id="UP001358586">
    <property type="component" value="Chromosome 12"/>
</dbReference>
<reference evidence="1 2" key="1">
    <citation type="submission" date="2023-03" db="EMBL/GenBank/DDBJ databases">
        <title>WGS of Gossypium arboreum.</title>
        <authorList>
            <person name="Yu D."/>
        </authorList>
    </citation>
    <scope>NUCLEOTIDE SEQUENCE [LARGE SCALE GENOMIC DNA]</scope>
    <source>
        <tissue evidence="1">Leaf</tissue>
    </source>
</reference>
<evidence type="ECO:0000313" key="2">
    <source>
        <dbReference type="Proteomes" id="UP001358586"/>
    </source>
</evidence>
<name>A0ABR0MNL8_GOSAR</name>
<keyword evidence="2" id="KW-1185">Reference proteome</keyword>
<protein>
    <submittedName>
        <fullName evidence="1">Uncharacterized protein</fullName>
    </submittedName>
</protein>
<organism evidence="1 2">
    <name type="scientific">Gossypium arboreum</name>
    <name type="common">Tree cotton</name>
    <name type="synonym">Gossypium nanking</name>
    <dbReference type="NCBI Taxonomy" id="29729"/>
    <lineage>
        <taxon>Eukaryota</taxon>
        <taxon>Viridiplantae</taxon>
        <taxon>Streptophyta</taxon>
        <taxon>Embryophyta</taxon>
        <taxon>Tracheophyta</taxon>
        <taxon>Spermatophyta</taxon>
        <taxon>Magnoliopsida</taxon>
        <taxon>eudicotyledons</taxon>
        <taxon>Gunneridae</taxon>
        <taxon>Pentapetalae</taxon>
        <taxon>rosids</taxon>
        <taxon>malvids</taxon>
        <taxon>Malvales</taxon>
        <taxon>Malvaceae</taxon>
        <taxon>Malvoideae</taxon>
        <taxon>Gossypium</taxon>
    </lineage>
</organism>
<dbReference type="EMBL" id="JARKNE010000012">
    <property type="protein sequence ID" value="KAK5775493.1"/>
    <property type="molecule type" value="Genomic_DNA"/>
</dbReference>
<comment type="caution">
    <text evidence="1">The sequence shown here is derived from an EMBL/GenBank/DDBJ whole genome shotgun (WGS) entry which is preliminary data.</text>
</comment>
<accession>A0ABR0MNL8</accession>
<sequence>MESDEYMKDPSVSTWIGIWEESMSSIQDNVSSISNMVEPILEAIQHRTIANTPMEEIEHDVLELEAGDHFAVIEHDELNIGVRLGIGVGVGENEELNWELSEGVPIKSDTTMRASILRTAPPFCYSYIG</sequence>
<proteinExistence type="predicted"/>
<evidence type="ECO:0000313" key="1">
    <source>
        <dbReference type="EMBL" id="KAK5775493.1"/>
    </source>
</evidence>